<proteinExistence type="predicted"/>
<dbReference type="OrthoDB" id="3801492at2759"/>
<feature type="compositionally biased region" description="Basic and acidic residues" evidence="1">
    <location>
        <begin position="41"/>
        <end position="62"/>
    </location>
</feature>
<keyword evidence="3" id="KW-1185">Reference proteome</keyword>
<accession>A0A9P4KHD6</accession>
<evidence type="ECO:0000313" key="2">
    <source>
        <dbReference type="EMBL" id="KAF2268741.1"/>
    </source>
</evidence>
<evidence type="ECO:0000313" key="3">
    <source>
        <dbReference type="Proteomes" id="UP000800093"/>
    </source>
</evidence>
<dbReference type="Proteomes" id="UP000800093">
    <property type="component" value="Unassembled WGS sequence"/>
</dbReference>
<feature type="compositionally biased region" description="Basic and acidic residues" evidence="1">
    <location>
        <begin position="16"/>
        <end position="32"/>
    </location>
</feature>
<evidence type="ECO:0000256" key="1">
    <source>
        <dbReference type="SAM" id="MobiDB-lite"/>
    </source>
</evidence>
<feature type="region of interest" description="Disordered" evidence="1">
    <location>
        <begin position="1"/>
        <end position="95"/>
    </location>
</feature>
<feature type="compositionally biased region" description="Polar residues" evidence="1">
    <location>
        <begin position="1"/>
        <end position="11"/>
    </location>
</feature>
<comment type="caution">
    <text evidence="2">The sequence shown here is derived from an EMBL/GenBank/DDBJ whole genome shotgun (WGS) entry which is preliminary data.</text>
</comment>
<organism evidence="2 3">
    <name type="scientific">Lojkania enalia</name>
    <dbReference type="NCBI Taxonomy" id="147567"/>
    <lineage>
        <taxon>Eukaryota</taxon>
        <taxon>Fungi</taxon>
        <taxon>Dikarya</taxon>
        <taxon>Ascomycota</taxon>
        <taxon>Pezizomycotina</taxon>
        <taxon>Dothideomycetes</taxon>
        <taxon>Pleosporomycetidae</taxon>
        <taxon>Pleosporales</taxon>
        <taxon>Pleosporales incertae sedis</taxon>
        <taxon>Lojkania</taxon>
    </lineage>
</organism>
<name>A0A9P4KHD6_9PLEO</name>
<protein>
    <submittedName>
        <fullName evidence="2">Uncharacterized protein</fullName>
    </submittedName>
</protein>
<sequence>MTRYPNVQQSKILARRAAEDTARTTGRLRRDAWPPTASSKNLRDHAVPRSSTSDRMKPREQDQSDEPFAPTRSSSRDLPLNRPQYGASDMGLASSTSDLTDEINQLEKPHHGTDKYSPHRLATDSSVGFDMCPRCGHLSNRQSSTRSGPRMSVDRASVVYRKFPQHQESTTGAFSSAGFAPVDLLPTQMSAFEYAMRPYMERINADLSSLDFPTPVESSLSSKRTSPFHPHFRPSSLSSDLSFFEPTSPLITNNSVRPFAPRFQVPDAAKSEKDLGGKLRYLTLQTALLRCTVLASSYLLDRSRIYSKDRVRPILNYSRISQIASNIAMPLAVRFGHPDLIAQCWYWFGRGEAGQQAWSSAKAAFEQALQHNIEDYEPLHKEGKDVRYWLKQVTAQEKKRELEDLGVIDIFNDSDWFEESAANAMRAAFSPAHFSPGWHPSRHSHGPGFFSHDNYTEEEKAYILRDPTPSFKILFPKPPPDIAQPDSLGEEAFRTPPTHRYENPAEKPIFGKQDEMSSEMFSEISKETISIPQLGDIVIANEETLVIANAEASMHSKYVRHLMIEKQAMIKWDKSIGDRTAISIKTFKKKTTRFVEKKIQEAKVFISNPTSEDILNLLKSKAIWLSELEVEGIISVPASTGDSIFYAVHDNPLTLVLLLLAGLVKKLVDLVFSGLNIQLPQSVPGKIKVRIETIQVDNILQNILDGSQIFLVSGKTLSGRVNVRRSRAVHRLTRFSNPSRTAQAARALQVLAMTSPFNVEVTIAARLDAIMGITDSLGTTSSAPPTFAATAG</sequence>
<gene>
    <name evidence="2" type="ORF">CC78DRAFT_575724</name>
</gene>
<reference evidence="3" key="1">
    <citation type="journal article" date="2020" name="Stud. Mycol.">
        <title>101 Dothideomycetes genomes: A test case for predicting lifestyles and emergence of pathogens.</title>
        <authorList>
            <person name="Haridas S."/>
            <person name="Albert R."/>
            <person name="Binder M."/>
            <person name="Bloem J."/>
            <person name="LaButti K."/>
            <person name="Salamov A."/>
            <person name="Andreopoulos B."/>
            <person name="Baker S."/>
            <person name="Barry K."/>
            <person name="Bills G."/>
            <person name="Bluhm B."/>
            <person name="Cannon C."/>
            <person name="Castanera R."/>
            <person name="Culley D."/>
            <person name="Daum C."/>
            <person name="Ezra D."/>
            <person name="Gonzalez J."/>
            <person name="Henrissat B."/>
            <person name="Kuo A."/>
            <person name="Liang C."/>
            <person name="Lipzen A."/>
            <person name="Lutzoni F."/>
            <person name="Magnuson J."/>
            <person name="Mondo S."/>
            <person name="Nolan M."/>
            <person name="Ohm R."/>
            <person name="Pangilinan J."/>
            <person name="Park H.-J."/>
            <person name="Ramirez L."/>
            <person name="Alfaro M."/>
            <person name="Sun H."/>
            <person name="Tritt A."/>
            <person name="Yoshinaga Y."/>
            <person name="Zwiers L.-H."/>
            <person name="Turgeon B."/>
            <person name="Goodwin S."/>
            <person name="Spatafora J."/>
            <person name="Crous P."/>
            <person name="Grigoriev I."/>
        </authorList>
    </citation>
    <scope>NUCLEOTIDE SEQUENCE [LARGE SCALE GENOMIC DNA]</scope>
    <source>
        <strain evidence="3">CBS 304.66</strain>
    </source>
</reference>
<dbReference type="AlphaFoldDB" id="A0A9P4KHD6"/>
<dbReference type="EMBL" id="ML986585">
    <property type="protein sequence ID" value="KAF2268741.1"/>
    <property type="molecule type" value="Genomic_DNA"/>
</dbReference>